<reference evidence="3" key="1">
    <citation type="journal article" date="2016" name="Nature">
        <title>Genome evolution in the allotetraploid frog Xenopus laevis.</title>
        <authorList>
            <person name="Session A.M."/>
            <person name="Uno Y."/>
            <person name="Kwon T."/>
            <person name="Chapman J.A."/>
            <person name="Toyoda A."/>
            <person name="Takahashi S."/>
            <person name="Fukui A."/>
            <person name="Hikosaka A."/>
            <person name="Suzuki A."/>
            <person name="Kondo M."/>
            <person name="van Heeringen S.J."/>
            <person name="Quigley I."/>
            <person name="Heinz S."/>
            <person name="Ogino H."/>
            <person name="Ochi H."/>
            <person name="Hellsten U."/>
            <person name="Lyons J.B."/>
            <person name="Simakov O."/>
            <person name="Putnam N."/>
            <person name="Stites J."/>
            <person name="Kuroki Y."/>
            <person name="Tanaka T."/>
            <person name="Michiue T."/>
            <person name="Watanabe M."/>
            <person name="Bogdanovic O."/>
            <person name="Lister R."/>
            <person name="Georgiou G."/>
            <person name="Paranjpe S.S."/>
            <person name="van Kruijsbergen I."/>
            <person name="Shu S."/>
            <person name="Carlson J."/>
            <person name="Kinoshita T."/>
            <person name="Ohta Y."/>
            <person name="Mawaribuchi S."/>
            <person name="Jenkins J."/>
            <person name="Grimwood J."/>
            <person name="Schmutz J."/>
            <person name="Mitros T."/>
            <person name="Mozaffari S.V."/>
            <person name="Suzuki Y."/>
            <person name="Haramoto Y."/>
            <person name="Yamamoto T.S."/>
            <person name="Takagi C."/>
            <person name="Heald R."/>
            <person name="Miller K."/>
            <person name="Haudenschild C."/>
            <person name="Kitzman J."/>
            <person name="Nakayama T."/>
            <person name="Izutsu Y."/>
            <person name="Robert J."/>
            <person name="Fortriede J."/>
            <person name="Burns K."/>
            <person name="Lotay V."/>
            <person name="Karimi K."/>
            <person name="Yasuoka Y."/>
            <person name="Dichmann D.S."/>
            <person name="Flajnik M.F."/>
            <person name="Houston D.W."/>
            <person name="Shendure J."/>
            <person name="DuPasquier L."/>
            <person name="Vize P.D."/>
            <person name="Zorn A.M."/>
            <person name="Ito M."/>
            <person name="Marcotte E.M."/>
            <person name="Wallingford J.B."/>
            <person name="Ito Y."/>
            <person name="Asashima M."/>
            <person name="Ueno N."/>
            <person name="Matsuda Y."/>
            <person name="Veenstra G.J."/>
            <person name="Fujiyama A."/>
            <person name="Harland R.M."/>
            <person name="Taira M."/>
            <person name="Rokhsar D.S."/>
        </authorList>
    </citation>
    <scope>NUCLEOTIDE SEQUENCE [LARGE SCALE GENOMIC DNA]</scope>
    <source>
        <strain evidence="3">J</strain>
    </source>
</reference>
<gene>
    <name evidence="2" type="ORF">XELAEV_18037515mg</name>
</gene>
<evidence type="ECO:0000256" key="1">
    <source>
        <dbReference type="SAM" id="MobiDB-lite"/>
    </source>
</evidence>
<evidence type="ECO:0000313" key="3">
    <source>
        <dbReference type="Proteomes" id="UP000694892"/>
    </source>
</evidence>
<proteinExistence type="predicted"/>
<feature type="region of interest" description="Disordered" evidence="1">
    <location>
        <begin position="1"/>
        <end position="35"/>
    </location>
</feature>
<accession>A0A974HAP2</accession>
<dbReference type="AlphaFoldDB" id="A0A974HAP2"/>
<evidence type="ECO:0000313" key="2">
    <source>
        <dbReference type="EMBL" id="OCT70591.1"/>
    </source>
</evidence>
<name>A0A974HAP2_XENLA</name>
<organism evidence="2 3">
    <name type="scientific">Xenopus laevis</name>
    <name type="common">African clawed frog</name>
    <dbReference type="NCBI Taxonomy" id="8355"/>
    <lineage>
        <taxon>Eukaryota</taxon>
        <taxon>Metazoa</taxon>
        <taxon>Chordata</taxon>
        <taxon>Craniata</taxon>
        <taxon>Vertebrata</taxon>
        <taxon>Euteleostomi</taxon>
        <taxon>Amphibia</taxon>
        <taxon>Batrachia</taxon>
        <taxon>Anura</taxon>
        <taxon>Pipoidea</taxon>
        <taxon>Pipidae</taxon>
        <taxon>Xenopodinae</taxon>
        <taxon>Xenopus</taxon>
        <taxon>Xenopus</taxon>
    </lineage>
</organism>
<dbReference type="EMBL" id="CM004479">
    <property type="protein sequence ID" value="OCT70591.1"/>
    <property type="molecule type" value="Genomic_DNA"/>
</dbReference>
<feature type="compositionally biased region" description="Basic and acidic residues" evidence="1">
    <location>
        <begin position="1"/>
        <end position="21"/>
    </location>
</feature>
<protein>
    <submittedName>
        <fullName evidence="2">Uncharacterized protein</fullName>
    </submittedName>
</protein>
<dbReference type="Proteomes" id="UP000694892">
    <property type="component" value="Chromosome 7S"/>
</dbReference>
<sequence length="187" mass="21919">MEDRRNTREHKGREKDMEKLTPRGTKGGERRKKGKPLTLKGIFNLSKKVLTQVEVKVLEKGLTFAPTNKIDTFGMFIDTEKCIRKLMLKKAFSKNNHIERNYETKSTKENSNYTHAMLKTKSEYIPTQEKGSYIKTYKELVKKDLAQLIERYEKSGQKKGKIILTKNESMALEEIKKRRIPYNQTSR</sequence>